<dbReference type="EMBL" id="BGPR01005977">
    <property type="protein sequence ID" value="GBN15040.1"/>
    <property type="molecule type" value="Genomic_DNA"/>
</dbReference>
<evidence type="ECO:0000313" key="1">
    <source>
        <dbReference type="EMBL" id="GBN15040.1"/>
    </source>
</evidence>
<organism evidence="1 2">
    <name type="scientific">Araneus ventricosus</name>
    <name type="common">Orbweaver spider</name>
    <name type="synonym">Epeira ventricosa</name>
    <dbReference type="NCBI Taxonomy" id="182803"/>
    <lineage>
        <taxon>Eukaryota</taxon>
        <taxon>Metazoa</taxon>
        <taxon>Ecdysozoa</taxon>
        <taxon>Arthropoda</taxon>
        <taxon>Chelicerata</taxon>
        <taxon>Arachnida</taxon>
        <taxon>Araneae</taxon>
        <taxon>Araneomorphae</taxon>
        <taxon>Entelegynae</taxon>
        <taxon>Araneoidea</taxon>
        <taxon>Araneidae</taxon>
        <taxon>Araneus</taxon>
    </lineage>
</organism>
<name>A0A4Y2LLP0_ARAVE</name>
<accession>A0A4Y2LLP0</accession>
<keyword evidence="2" id="KW-1185">Reference proteome</keyword>
<dbReference type="AlphaFoldDB" id="A0A4Y2LLP0"/>
<proteinExistence type="predicted"/>
<evidence type="ECO:0000313" key="2">
    <source>
        <dbReference type="Proteomes" id="UP000499080"/>
    </source>
</evidence>
<protein>
    <submittedName>
        <fullName evidence="1">Uncharacterized protein</fullName>
    </submittedName>
</protein>
<dbReference type="Proteomes" id="UP000499080">
    <property type="component" value="Unassembled WGS sequence"/>
</dbReference>
<sequence length="71" mass="7944">MTTIACVSSVSPPLDKDNTNLYKVFQKDVSNINWHVSLCSSILNLVVVQYSIYLFDNIEGFDAVHLVDLVP</sequence>
<gene>
    <name evidence="1" type="ORF">AVEN_246633_1</name>
</gene>
<reference evidence="1 2" key="1">
    <citation type="journal article" date="2019" name="Sci. Rep.">
        <title>Orb-weaving spider Araneus ventricosus genome elucidates the spidroin gene catalogue.</title>
        <authorList>
            <person name="Kono N."/>
            <person name="Nakamura H."/>
            <person name="Ohtoshi R."/>
            <person name="Moran D.A.P."/>
            <person name="Shinohara A."/>
            <person name="Yoshida Y."/>
            <person name="Fujiwara M."/>
            <person name="Mori M."/>
            <person name="Tomita M."/>
            <person name="Arakawa K."/>
        </authorList>
    </citation>
    <scope>NUCLEOTIDE SEQUENCE [LARGE SCALE GENOMIC DNA]</scope>
</reference>
<comment type="caution">
    <text evidence="1">The sequence shown here is derived from an EMBL/GenBank/DDBJ whole genome shotgun (WGS) entry which is preliminary data.</text>
</comment>